<dbReference type="AlphaFoldDB" id="A0A452XZ15"/>
<reference evidence="2" key="4">
    <citation type="submission" date="2019-03" db="UniProtKB">
        <authorList>
            <consortium name="EnsemblPlants"/>
        </authorList>
    </citation>
    <scope>IDENTIFICATION</scope>
</reference>
<dbReference type="Pfam" id="PF13456">
    <property type="entry name" value="RVT_3"/>
    <property type="match status" value="1"/>
</dbReference>
<sequence>RAPPTGSHKIHVDAATRQGRGGAVSAICRDCNGKFIGSSSLVIVGVQDPATLEAIAVREALALAADMHVENMVVSSD</sequence>
<keyword evidence="3" id="KW-1185">Reference proteome</keyword>
<dbReference type="PANTHER" id="PTHR47074:SF73">
    <property type="entry name" value="OS04G0448401 PROTEIN"/>
    <property type="match status" value="1"/>
</dbReference>
<dbReference type="InterPro" id="IPR002156">
    <property type="entry name" value="RNaseH_domain"/>
</dbReference>
<feature type="domain" description="RNase H type-1" evidence="1">
    <location>
        <begin position="12"/>
        <end position="77"/>
    </location>
</feature>
<accession>A0A452XZ15</accession>
<dbReference type="InterPro" id="IPR052929">
    <property type="entry name" value="RNase_H-like_EbsB-rel"/>
</dbReference>
<dbReference type="EnsemblPlants" id="AET1Gv20226000.3">
    <property type="protein sequence ID" value="AET1Gv20226000.3"/>
    <property type="gene ID" value="AET1Gv20226000"/>
</dbReference>
<organism evidence="2 3">
    <name type="scientific">Aegilops tauschii subsp. strangulata</name>
    <name type="common">Goatgrass</name>
    <dbReference type="NCBI Taxonomy" id="200361"/>
    <lineage>
        <taxon>Eukaryota</taxon>
        <taxon>Viridiplantae</taxon>
        <taxon>Streptophyta</taxon>
        <taxon>Embryophyta</taxon>
        <taxon>Tracheophyta</taxon>
        <taxon>Spermatophyta</taxon>
        <taxon>Magnoliopsida</taxon>
        <taxon>Liliopsida</taxon>
        <taxon>Poales</taxon>
        <taxon>Poaceae</taxon>
        <taxon>BOP clade</taxon>
        <taxon>Pooideae</taxon>
        <taxon>Triticodae</taxon>
        <taxon>Triticeae</taxon>
        <taxon>Triticinae</taxon>
        <taxon>Aegilops</taxon>
    </lineage>
</organism>
<reference evidence="2" key="5">
    <citation type="journal article" date="2021" name="G3 (Bethesda)">
        <title>Aegilops tauschii genome assembly Aet v5.0 features greater sequence contiguity and improved annotation.</title>
        <authorList>
            <person name="Wang L."/>
            <person name="Zhu T."/>
            <person name="Rodriguez J.C."/>
            <person name="Deal K.R."/>
            <person name="Dubcovsky J."/>
            <person name="McGuire P.E."/>
            <person name="Lux T."/>
            <person name="Spannagl M."/>
            <person name="Mayer K.F.X."/>
            <person name="Baldrich P."/>
            <person name="Meyers B.C."/>
            <person name="Huo N."/>
            <person name="Gu Y.Q."/>
            <person name="Zhou H."/>
            <person name="Devos K.M."/>
            <person name="Bennetzen J.L."/>
            <person name="Unver T."/>
            <person name="Budak H."/>
            <person name="Gulick P.J."/>
            <person name="Galiba G."/>
            <person name="Kalapos B."/>
            <person name="Nelson D.R."/>
            <person name="Li P."/>
            <person name="You F.M."/>
            <person name="Luo M.C."/>
            <person name="Dvorak J."/>
        </authorList>
    </citation>
    <scope>NUCLEOTIDE SEQUENCE [LARGE SCALE GENOMIC DNA]</scope>
    <source>
        <strain evidence="2">cv. AL8/78</strain>
    </source>
</reference>
<dbReference type="PANTHER" id="PTHR47074">
    <property type="entry name" value="BNAC02G40300D PROTEIN"/>
    <property type="match status" value="1"/>
</dbReference>
<protein>
    <recommendedName>
        <fullName evidence="1">RNase H type-1 domain-containing protein</fullName>
    </recommendedName>
</protein>
<name>A0A452XZ15_AEGTS</name>
<dbReference type="GO" id="GO:0004523">
    <property type="term" value="F:RNA-DNA hybrid ribonuclease activity"/>
    <property type="evidence" value="ECO:0007669"/>
    <property type="project" value="InterPro"/>
</dbReference>
<reference evidence="3" key="2">
    <citation type="journal article" date="2017" name="Nat. Plants">
        <title>The Aegilops tauschii genome reveals multiple impacts of transposons.</title>
        <authorList>
            <person name="Zhao G."/>
            <person name="Zou C."/>
            <person name="Li K."/>
            <person name="Wang K."/>
            <person name="Li T."/>
            <person name="Gao L."/>
            <person name="Zhang X."/>
            <person name="Wang H."/>
            <person name="Yang Z."/>
            <person name="Liu X."/>
            <person name="Jiang W."/>
            <person name="Mao L."/>
            <person name="Kong X."/>
            <person name="Jiao Y."/>
            <person name="Jia J."/>
        </authorList>
    </citation>
    <scope>NUCLEOTIDE SEQUENCE [LARGE SCALE GENOMIC DNA]</scope>
    <source>
        <strain evidence="3">cv. AL8/78</strain>
    </source>
</reference>
<evidence type="ECO:0000313" key="3">
    <source>
        <dbReference type="Proteomes" id="UP000015105"/>
    </source>
</evidence>
<dbReference type="Proteomes" id="UP000015105">
    <property type="component" value="Chromosome 1D"/>
</dbReference>
<evidence type="ECO:0000259" key="1">
    <source>
        <dbReference type="Pfam" id="PF13456"/>
    </source>
</evidence>
<dbReference type="Gramene" id="AET1Gv20226000.3">
    <property type="protein sequence ID" value="AET1Gv20226000.3"/>
    <property type="gene ID" value="AET1Gv20226000"/>
</dbReference>
<evidence type="ECO:0000313" key="2">
    <source>
        <dbReference type="EnsemblPlants" id="AET1Gv20226000.3"/>
    </source>
</evidence>
<dbReference type="GO" id="GO:0003676">
    <property type="term" value="F:nucleic acid binding"/>
    <property type="evidence" value="ECO:0007669"/>
    <property type="project" value="InterPro"/>
</dbReference>
<reference evidence="2" key="3">
    <citation type="journal article" date="2017" name="Nature">
        <title>Genome sequence of the progenitor of the wheat D genome Aegilops tauschii.</title>
        <authorList>
            <person name="Luo M.C."/>
            <person name="Gu Y.Q."/>
            <person name="Puiu D."/>
            <person name="Wang H."/>
            <person name="Twardziok S.O."/>
            <person name="Deal K.R."/>
            <person name="Huo N."/>
            <person name="Zhu T."/>
            <person name="Wang L."/>
            <person name="Wang Y."/>
            <person name="McGuire P.E."/>
            <person name="Liu S."/>
            <person name="Long H."/>
            <person name="Ramasamy R.K."/>
            <person name="Rodriguez J.C."/>
            <person name="Van S.L."/>
            <person name="Yuan L."/>
            <person name="Wang Z."/>
            <person name="Xia Z."/>
            <person name="Xiao L."/>
            <person name="Anderson O.D."/>
            <person name="Ouyang S."/>
            <person name="Liang Y."/>
            <person name="Zimin A.V."/>
            <person name="Pertea G."/>
            <person name="Qi P."/>
            <person name="Bennetzen J.L."/>
            <person name="Dai X."/>
            <person name="Dawson M.W."/>
            <person name="Muller H.G."/>
            <person name="Kugler K."/>
            <person name="Rivarola-Duarte L."/>
            <person name="Spannagl M."/>
            <person name="Mayer K.F.X."/>
            <person name="Lu F.H."/>
            <person name="Bevan M.W."/>
            <person name="Leroy P."/>
            <person name="Li P."/>
            <person name="You F.M."/>
            <person name="Sun Q."/>
            <person name="Liu Z."/>
            <person name="Lyons E."/>
            <person name="Wicker T."/>
            <person name="Salzberg S.L."/>
            <person name="Devos K.M."/>
            <person name="Dvorak J."/>
        </authorList>
    </citation>
    <scope>NUCLEOTIDE SEQUENCE [LARGE SCALE GENOMIC DNA]</scope>
    <source>
        <strain evidence="2">cv. AL8/78</strain>
    </source>
</reference>
<proteinExistence type="predicted"/>
<reference evidence="3" key="1">
    <citation type="journal article" date="2014" name="Science">
        <title>Ancient hybridizations among the ancestral genomes of bread wheat.</title>
        <authorList>
            <consortium name="International Wheat Genome Sequencing Consortium,"/>
            <person name="Marcussen T."/>
            <person name="Sandve S.R."/>
            <person name="Heier L."/>
            <person name="Spannagl M."/>
            <person name="Pfeifer M."/>
            <person name="Jakobsen K.S."/>
            <person name="Wulff B.B."/>
            <person name="Steuernagel B."/>
            <person name="Mayer K.F."/>
            <person name="Olsen O.A."/>
        </authorList>
    </citation>
    <scope>NUCLEOTIDE SEQUENCE [LARGE SCALE GENOMIC DNA]</scope>
    <source>
        <strain evidence="3">cv. AL8/78</strain>
    </source>
</reference>